<dbReference type="Proteomes" id="UP000054248">
    <property type="component" value="Unassembled WGS sequence"/>
</dbReference>
<dbReference type="EMBL" id="KN822958">
    <property type="protein sequence ID" value="KIO31972.1"/>
    <property type="molecule type" value="Genomic_DNA"/>
</dbReference>
<evidence type="ECO:0000313" key="2">
    <source>
        <dbReference type="EMBL" id="KIO16900.1"/>
    </source>
</evidence>
<reference evidence="6" key="2">
    <citation type="submission" date="2015-01" db="EMBL/GenBank/DDBJ databases">
        <title>Evolutionary Origins and Diversification of the Mycorrhizal Mutualists.</title>
        <authorList>
            <consortium name="DOE Joint Genome Institute"/>
            <consortium name="Mycorrhizal Genomics Consortium"/>
            <person name="Kohler A."/>
            <person name="Kuo A."/>
            <person name="Nagy L.G."/>
            <person name="Floudas D."/>
            <person name="Copeland A."/>
            <person name="Barry K.W."/>
            <person name="Cichocki N."/>
            <person name="Veneault-Fourrey C."/>
            <person name="LaButti K."/>
            <person name="Lindquist E.A."/>
            <person name="Lipzen A."/>
            <person name="Lundell T."/>
            <person name="Morin E."/>
            <person name="Murat C."/>
            <person name="Riley R."/>
            <person name="Ohm R."/>
            <person name="Sun H."/>
            <person name="Tunlid A."/>
            <person name="Henrissat B."/>
            <person name="Grigoriev I.V."/>
            <person name="Hibbett D.S."/>
            <person name="Martin F."/>
        </authorList>
    </citation>
    <scope>NUCLEOTIDE SEQUENCE [LARGE SCALE GENOMIC DNA]</scope>
    <source>
        <strain evidence="2 6">MUT 4182</strain>
    </source>
</reference>
<feature type="region of interest" description="Disordered" evidence="1">
    <location>
        <begin position="25"/>
        <end position="74"/>
    </location>
</feature>
<proteinExistence type="predicted"/>
<organism evidence="5 6">
    <name type="scientific">Tulasnella calospora MUT 4182</name>
    <dbReference type="NCBI Taxonomy" id="1051891"/>
    <lineage>
        <taxon>Eukaryota</taxon>
        <taxon>Fungi</taxon>
        <taxon>Dikarya</taxon>
        <taxon>Basidiomycota</taxon>
        <taxon>Agaricomycotina</taxon>
        <taxon>Agaricomycetes</taxon>
        <taxon>Cantharellales</taxon>
        <taxon>Tulasnellaceae</taxon>
        <taxon>Tulasnella</taxon>
    </lineage>
</organism>
<feature type="compositionally biased region" description="Polar residues" evidence="1">
    <location>
        <begin position="60"/>
        <end position="74"/>
    </location>
</feature>
<sequence length="74" mass="8384">MRWLDKLKTRDRRENSDCADYVADKPKTQTHRARVSRAGEHWSRKAQGLSAGKARPRNIPVTSPSPTKIGQLSL</sequence>
<dbReference type="AlphaFoldDB" id="A0A0C3MDY8"/>
<dbReference type="EMBL" id="KN823465">
    <property type="protein sequence ID" value="KIO16900.1"/>
    <property type="molecule type" value="Genomic_DNA"/>
</dbReference>
<evidence type="ECO:0000313" key="4">
    <source>
        <dbReference type="EMBL" id="KIO20758.1"/>
    </source>
</evidence>
<evidence type="ECO:0000313" key="5">
    <source>
        <dbReference type="EMBL" id="KIO31972.1"/>
    </source>
</evidence>
<gene>
    <name evidence="5" type="ORF">M407DRAFT_241581</name>
    <name evidence="4" type="ORF">M407DRAFT_245688</name>
    <name evidence="3" type="ORF">M407DRAFT_246876</name>
    <name evidence="2" type="ORF">M407DRAFT_246889</name>
</gene>
<reference evidence="5 6" key="1">
    <citation type="submission" date="2014-04" db="EMBL/GenBank/DDBJ databases">
        <authorList>
            <consortium name="DOE Joint Genome Institute"/>
            <person name="Kuo A."/>
            <person name="Girlanda M."/>
            <person name="Perotto S."/>
            <person name="Kohler A."/>
            <person name="Nagy L.G."/>
            <person name="Floudas D."/>
            <person name="Copeland A."/>
            <person name="Barry K.W."/>
            <person name="Cichocki N."/>
            <person name="Veneault-Fourrey C."/>
            <person name="LaButti K."/>
            <person name="Lindquist E.A."/>
            <person name="Lipzen A."/>
            <person name="Lundell T."/>
            <person name="Morin E."/>
            <person name="Murat C."/>
            <person name="Sun H."/>
            <person name="Tunlid A."/>
            <person name="Henrissat B."/>
            <person name="Grigoriev I.V."/>
            <person name="Hibbett D.S."/>
            <person name="Martin F."/>
            <person name="Nordberg H.P."/>
            <person name="Cantor M.N."/>
            <person name="Hua S.X."/>
        </authorList>
    </citation>
    <scope>NUCLEOTIDE SEQUENCE [LARGE SCALE GENOMIC DNA]</scope>
    <source>
        <strain evidence="5 6">MUT 4182</strain>
    </source>
</reference>
<evidence type="ECO:0000313" key="6">
    <source>
        <dbReference type="Proteomes" id="UP000054248"/>
    </source>
</evidence>
<protein>
    <submittedName>
        <fullName evidence="5">Uncharacterized protein</fullName>
    </submittedName>
</protein>
<reference evidence="5" key="3">
    <citation type="submission" date="2015-02" db="EMBL/GenBank/DDBJ databases">
        <title>Evolutionary Origins and Diversification of the Mycorrhizal Mutualists.</title>
        <authorList>
            <consortium name="DOE Joint Genome Institute"/>
            <consortium name="Mycorrhizal Genomics Consortium"/>
            <person name="Kohler A."/>
            <person name="Kuo A."/>
            <person name="Nagy L.G."/>
            <person name="Floudas D."/>
            <person name="Copeland A."/>
            <person name="Barry K.W."/>
            <person name="Cichocki N."/>
            <person name="Veneault-Fourrey C."/>
            <person name="LaButti K."/>
            <person name="Lindquist E.A."/>
            <person name="Lipzen A."/>
            <person name="Lundell T."/>
            <person name="Morin E."/>
            <person name="Murat C."/>
            <person name="Riley R."/>
            <person name="Ohm R."/>
            <person name="Sun H."/>
            <person name="Tunlid A."/>
            <person name="Henrissat B."/>
            <person name="Grigoriev I.V."/>
            <person name="Hibbett D.S."/>
            <person name="Martin F."/>
        </authorList>
    </citation>
    <scope>NUCLEOTIDE SEQUENCE</scope>
    <source>
        <strain evidence="5 6">MUT 4182</strain>
    </source>
</reference>
<dbReference type="EMBL" id="KN823162">
    <property type="protein sequence ID" value="KIO20758.1"/>
    <property type="molecule type" value="Genomic_DNA"/>
</dbReference>
<dbReference type="EMBL" id="KN823456">
    <property type="protein sequence ID" value="KIO16945.1"/>
    <property type="molecule type" value="Genomic_DNA"/>
</dbReference>
<dbReference type="HOGENOM" id="CLU_2910611_0_0_1"/>
<keyword evidence="6" id="KW-1185">Reference proteome</keyword>
<evidence type="ECO:0000256" key="1">
    <source>
        <dbReference type="SAM" id="MobiDB-lite"/>
    </source>
</evidence>
<name>A0A0C3MDY8_9AGAM</name>
<accession>A0A0C3MDY8</accession>
<evidence type="ECO:0000313" key="3">
    <source>
        <dbReference type="EMBL" id="KIO16945.1"/>
    </source>
</evidence>